<dbReference type="EnsemblMetazoa" id="SMAR004876-RA">
    <property type="protein sequence ID" value="SMAR004876-PA"/>
    <property type="gene ID" value="SMAR004876"/>
</dbReference>
<reference evidence="2" key="1">
    <citation type="submission" date="2011-05" db="EMBL/GenBank/DDBJ databases">
        <authorList>
            <person name="Richards S.R."/>
            <person name="Qu J."/>
            <person name="Jiang H."/>
            <person name="Jhangiani S.N."/>
            <person name="Agravi P."/>
            <person name="Goodspeed R."/>
            <person name="Gross S."/>
            <person name="Mandapat C."/>
            <person name="Jackson L."/>
            <person name="Mathew T."/>
            <person name="Pu L."/>
            <person name="Thornton R."/>
            <person name="Saada N."/>
            <person name="Wilczek-Boney K.B."/>
            <person name="Lee S."/>
            <person name="Kovar C."/>
            <person name="Wu Y."/>
            <person name="Scherer S.E."/>
            <person name="Worley K.C."/>
            <person name="Muzny D.M."/>
            <person name="Gibbs R."/>
        </authorList>
    </citation>
    <scope>NUCLEOTIDE SEQUENCE</scope>
    <source>
        <strain evidence="2">Brora</strain>
    </source>
</reference>
<accession>T1IUP8</accession>
<sequence length="92" mass="10657">MFMNEKKNSLVHDAVPTIFLIKNPPKLINNNSEISKRAVKRQQLRITRPPPKRRRIIAPANPSEETTVETDSLDCQEIIHDCVKIKPKMTQR</sequence>
<dbReference type="HOGENOM" id="CLU_2416083_0_0_1"/>
<reference evidence="1" key="2">
    <citation type="submission" date="2015-02" db="UniProtKB">
        <authorList>
            <consortium name="EnsemblMetazoa"/>
        </authorList>
    </citation>
    <scope>IDENTIFICATION</scope>
</reference>
<proteinExistence type="predicted"/>
<dbReference type="Proteomes" id="UP000014500">
    <property type="component" value="Unassembled WGS sequence"/>
</dbReference>
<evidence type="ECO:0000313" key="1">
    <source>
        <dbReference type="EnsemblMetazoa" id="SMAR004876-PA"/>
    </source>
</evidence>
<evidence type="ECO:0000313" key="2">
    <source>
        <dbReference type="Proteomes" id="UP000014500"/>
    </source>
</evidence>
<keyword evidence="2" id="KW-1185">Reference proteome</keyword>
<organism evidence="1 2">
    <name type="scientific">Strigamia maritima</name>
    <name type="common">European centipede</name>
    <name type="synonym">Geophilus maritimus</name>
    <dbReference type="NCBI Taxonomy" id="126957"/>
    <lineage>
        <taxon>Eukaryota</taxon>
        <taxon>Metazoa</taxon>
        <taxon>Ecdysozoa</taxon>
        <taxon>Arthropoda</taxon>
        <taxon>Myriapoda</taxon>
        <taxon>Chilopoda</taxon>
        <taxon>Pleurostigmophora</taxon>
        <taxon>Geophilomorpha</taxon>
        <taxon>Linotaeniidae</taxon>
        <taxon>Strigamia</taxon>
    </lineage>
</organism>
<protein>
    <submittedName>
        <fullName evidence="1">Uncharacterized protein</fullName>
    </submittedName>
</protein>
<name>T1IUP8_STRMM</name>
<dbReference type="EMBL" id="JH431551">
    <property type="status" value="NOT_ANNOTATED_CDS"/>
    <property type="molecule type" value="Genomic_DNA"/>
</dbReference>
<dbReference type="AlphaFoldDB" id="T1IUP8"/>